<name>A0ACB8EE44_9SAUR</name>
<proteinExistence type="predicted"/>
<reference evidence="1" key="1">
    <citation type="submission" date="2021-08" db="EMBL/GenBank/DDBJ databases">
        <title>The first chromosome-level gecko genome reveals the dynamic sex chromosomes of Neotropical dwarf geckos (Sphaerodactylidae: Sphaerodactylus).</title>
        <authorList>
            <person name="Pinto B.J."/>
            <person name="Keating S.E."/>
            <person name="Gamble T."/>
        </authorList>
    </citation>
    <scope>NUCLEOTIDE SEQUENCE</scope>
    <source>
        <strain evidence="1">TG3544</strain>
    </source>
</reference>
<dbReference type="EMBL" id="CM037629">
    <property type="protein sequence ID" value="KAH7990700.1"/>
    <property type="molecule type" value="Genomic_DNA"/>
</dbReference>
<organism evidence="1 2">
    <name type="scientific">Sphaerodactylus townsendi</name>
    <dbReference type="NCBI Taxonomy" id="933632"/>
    <lineage>
        <taxon>Eukaryota</taxon>
        <taxon>Metazoa</taxon>
        <taxon>Chordata</taxon>
        <taxon>Craniata</taxon>
        <taxon>Vertebrata</taxon>
        <taxon>Euteleostomi</taxon>
        <taxon>Lepidosauria</taxon>
        <taxon>Squamata</taxon>
        <taxon>Bifurcata</taxon>
        <taxon>Gekkota</taxon>
        <taxon>Sphaerodactylidae</taxon>
        <taxon>Sphaerodactylus</taxon>
    </lineage>
</organism>
<comment type="caution">
    <text evidence="1">The sequence shown here is derived from an EMBL/GenBank/DDBJ whole genome shotgun (WGS) entry which is preliminary data.</text>
</comment>
<evidence type="ECO:0000313" key="2">
    <source>
        <dbReference type="Proteomes" id="UP000827872"/>
    </source>
</evidence>
<keyword evidence="2" id="KW-1185">Reference proteome</keyword>
<sequence length="143" mass="16063">MEFEETARAPPVRLVPSSQPLSHHRAVSLKLLHRSLQFLASTHPPTPPEVFRHVPKLNIFRKSSNDTRCAADVPIRVKKMYCPLGIFHPLIFPLSEDTAATIPTVSCDTLCHSEAQIGSYDVRWLRGTVKRALCCTVLFCSQQ</sequence>
<accession>A0ACB8EE44</accession>
<protein>
    <submittedName>
        <fullName evidence="1">Uncharacterized protein</fullName>
    </submittedName>
</protein>
<gene>
    <name evidence="1" type="ORF">K3G42_010269</name>
</gene>
<evidence type="ECO:0000313" key="1">
    <source>
        <dbReference type="EMBL" id="KAH7990700.1"/>
    </source>
</evidence>
<dbReference type="Proteomes" id="UP000827872">
    <property type="component" value="Linkage Group LG16"/>
</dbReference>